<feature type="transmembrane region" description="Helical" evidence="1">
    <location>
        <begin position="9"/>
        <end position="27"/>
    </location>
</feature>
<proteinExistence type="predicted"/>
<protein>
    <recommendedName>
        <fullName evidence="2">Bifunctional inhibitor/plant lipid transfer protein/seed storage helical domain-containing protein</fullName>
    </recommendedName>
</protein>
<comment type="caution">
    <text evidence="3">The sequence shown here is derived from an EMBL/GenBank/DDBJ whole genome shotgun (WGS) entry which is preliminary data.</text>
</comment>
<evidence type="ECO:0000256" key="1">
    <source>
        <dbReference type="SAM" id="Phobius"/>
    </source>
</evidence>
<feature type="domain" description="Bifunctional inhibitor/plant lipid transfer protein/seed storage helical" evidence="2">
    <location>
        <begin position="40"/>
        <end position="99"/>
    </location>
</feature>
<keyword evidence="1" id="KW-0812">Transmembrane</keyword>
<evidence type="ECO:0000259" key="2">
    <source>
        <dbReference type="Pfam" id="PF14368"/>
    </source>
</evidence>
<dbReference type="Pfam" id="PF14368">
    <property type="entry name" value="LTP_2"/>
    <property type="match status" value="1"/>
</dbReference>
<evidence type="ECO:0000313" key="3">
    <source>
        <dbReference type="EMBL" id="KAK9684808.1"/>
    </source>
</evidence>
<reference evidence="3" key="1">
    <citation type="submission" date="2024-03" db="EMBL/GenBank/DDBJ databases">
        <title>WGS assembly of Saponaria officinalis var. Norfolk2.</title>
        <authorList>
            <person name="Jenkins J."/>
            <person name="Shu S."/>
            <person name="Grimwood J."/>
            <person name="Barry K."/>
            <person name="Goodstein D."/>
            <person name="Schmutz J."/>
            <person name="Leebens-Mack J."/>
            <person name="Osbourn A."/>
        </authorList>
    </citation>
    <scope>NUCLEOTIDE SEQUENCE [LARGE SCALE GENOMIC DNA]</scope>
    <source>
        <strain evidence="3">JIC</strain>
    </source>
</reference>
<dbReference type="SUPFAM" id="SSF47699">
    <property type="entry name" value="Bifunctional inhibitor/lipid-transfer protein/seed storage 2S albumin"/>
    <property type="match status" value="1"/>
</dbReference>
<dbReference type="InterPro" id="IPR036312">
    <property type="entry name" value="Bifun_inhib/LTP/seed_sf"/>
</dbReference>
<name>A0AAW1I798_SAPOF</name>
<dbReference type="Gene3D" id="1.10.110.10">
    <property type="entry name" value="Plant lipid-transfer and hydrophobic proteins"/>
    <property type="match status" value="1"/>
</dbReference>
<organism evidence="3 4">
    <name type="scientific">Saponaria officinalis</name>
    <name type="common">Common soapwort</name>
    <name type="synonym">Lychnis saponaria</name>
    <dbReference type="NCBI Taxonomy" id="3572"/>
    <lineage>
        <taxon>Eukaryota</taxon>
        <taxon>Viridiplantae</taxon>
        <taxon>Streptophyta</taxon>
        <taxon>Embryophyta</taxon>
        <taxon>Tracheophyta</taxon>
        <taxon>Spermatophyta</taxon>
        <taxon>Magnoliopsida</taxon>
        <taxon>eudicotyledons</taxon>
        <taxon>Gunneridae</taxon>
        <taxon>Pentapetalae</taxon>
        <taxon>Caryophyllales</taxon>
        <taxon>Caryophyllaceae</taxon>
        <taxon>Caryophylleae</taxon>
        <taxon>Saponaria</taxon>
    </lineage>
</organism>
<keyword evidence="4" id="KW-1185">Reference proteome</keyword>
<accession>A0AAW1I798</accession>
<gene>
    <name evidence="3" type="ORF">RND81_10G234100</name>
</gene>
<dbReference type="InterPro" id="IPR016140">
    <property type="entry name" value="Bifunc_inhib/LTP/seed_store"/>
</dbReference>
<dbReference type="Proteomes" id="UP001443914">
    <property type="component" value="Unassembled WGS sequence"/>
</dbReference>
<keyword evidence="1" id="KW-0472">Membrane</keyword>
<dbReference type="EMBL" id="JBDFQZ010000010">
    <property type="protein sequence ID" value="KAK9684808.1"/>
    <property type="molecule type" value="Genomic_DNA"/>
</dbReference>
<keyword evidence="1" id="KW-1133">Transmembrane helix</keyword>
<sequence>MKLNANKNIAKSIVVINMLIVIGALMIEDVNGEVDDCVASTECWISLEGKNPPPPTKECCDAIKTQDHDCMCRLAKSLIWPGFEVDNKTFLALFGKCGLPSCS</sequence>
<evidence type="ECO:0000313" key="4">
    <source>
        <dbReference type="Proteomes" id="UP001443914"/>
    </source>
</evidence>
<dbReference type="AlphaFoldDB" id="A0AAW1I798"/>